<name>A0A1Q6DX88_METT1</name>
<evidence type="ECO:0000313" key="12">
    <source>
        <dbReference type="Proteomes" id="UP000185744"/>
    </source>
</evidence>
<dbReference type="NCBIfam" id="TIGR00227">
    <property type="entry name" value="ribD_Cterm"/>
    <property type="match status" value="1"/>
</dbReference>
<accession>A0A1Q6DX88</accession>
<comment type="catalytic activity">
    <reaction evidence="7">
        <text>2,5-diamino-6-(1-D-ribitylamino)pyrimidin-4(3H)-one 5'-phosphate + NAD(+) = 2,5-diamino-6-(1-D-ribosylamino)pyrimidin-4(3H)-one 5'-phosphate + NADH + H(+)</text>
        <dbReference type="Rhea" id="RHEA:27274"/>
        <dbReference type="ChEBI" id="CHEBI:15378"/>
        <dbReference type="ChEBI" id="CHEBI:57540"/>
        <dbReference type="ChEBI" id="CHEBI:57945"/>
        <dbReference type="ChEBI" id="CHEBI:58890"/>
        <dbReference type="ChEBI" id="CHEBI:59545"/>
        <dbReference type="EC" id="1.1.1.302"/>
    </reaction>
</comment>
<dbReference type="UniPathway" id="UPA00275"/>
<dbReference type="PANTHER" id="PTHR38011:SF7">
    <property type="entry name" value="2,5-DIAMINO-6-RIBOSYLAMINO-4(3H)-PYRIMIDINONE 5'-PHOSPHATE REDUCTASE"/>
    <property type="match status" value="1"/>
</dbReference>
<evidence type="ECO:0000259" key="10">
    <source>
        <dbReference type="Pfam" id="PF01872"/>
    </source>
</evidence>
<evidence type="ECO:0000256" key="7">
    <source>
        <dbReference type="ARBA" id="ARBA00047550"/>
    </source>
</evidence>
<dbReference type="Proteomes" id="UP000185744">
    <property type="component" value="Unassembled WGS sequence"/>
</dbReference>
<dbReference type="InterPro" id="IPR024072">
    <property type="entry name" value="DHFR-like_dom_sf"/>
</dbReference>
<proteinExistence type="inferred from homology"/>
<dbReference type="InParanoid" id="A0A1Q6DX88"/>
<evidence type="ECO:0000256" key="2">
    <source>
        <dbReference type="ARBA" id="ARBA00009723"/>
    </source>
</evidence>
<dbReference type="InterPro" id="IPR002734">
    <property type="entry name" value="RibDG_C"/>
</dbReference>
<sequence length="214" mass="24087">MKKPYILINSALTLDGKISTKKRKKIKISSKEDFIRVKKLRKRFDGILVGIGTVLADDPKLNVENTLRIVLDSRGRIPLDSNLLEDELPVLVAITEKAPLSRVKRIEEKAEVIKFKGSKVDLKNLLKKLREKGIKKLLVEGGGTVNWSFLKNRYADEVCVYISNLIFGGKDAPTFVDGEGVKEKQDAIELKLKNVEKLGEGLLLFWELPHPKGL</sequence>
<dbReference type="PANTHER" id="PTHR38011">
    <property type="entry name" value="DIHYDROFOLATE REDUCTASE FAMILY PROTEIN (AFU_ORTHOLOGUE AFUA_8G06820)"/>
    <property type="match status" value="1"/>
</dbReference>
<dbReference type="EC" id="1.1.1.302" evidence="9"/>
<feature type="domain" description="Bacterial bifunctional deaminase-reductase C-terminal" evidence="10">
    <location>
        <begin position="4"/>
        <end position="204"/>
    </location>
</feature>
<dbReference type="InterPro" id="IPR011549">
    <property type="entry name" value="RibD_C"/>
</dbReference>
<comment type="pathway">
    <text evidence="1">Cofactor biosynthesis; riboflavin biosynthesis.</text>
</comment>
<keyword evidence="4" id="KW-0686">Riboflavin biosynthesis</keyword>
<keyword evidence="5" id="KW-0521">NADP</keyword>
<comment type="caution">
    <text evidence="11">The sequence shown here is derived from an EMBL/GenBank/DDBJ whole genome shotgun (WGS) entry which is preliminary data.</text>
</comment>
<dbReference type="EMBL" id="MSDW01000001">
    <property type="protein sequence ID" value="OKY78984.1"/>
    <property type="molecule type" value="Genomic_DNA"/>
</dbReference>
<dbReference type="GO" id="GO:0050661">
    <property type="term" value="F:NADP binding"/>
    <property type="evidence" value="ECO:0007669"/>
    <property type="project" value="InterPro"/>
</dbReference>
<dbReference type="Gene3D" id="3.40.430.10">
    <property type="entry name" value="Dihydrofolate Reductase, subunit A"/>
    <property type="match status" value="1"/>
</dbReference>
<reference evidence="11" key="1">
    <citation type="submission" date="2016-12" db="EMBL/GenBank/DDBJ databases">
        <title>Discovery of methanogenic haloarchaea.</title>
        <authorList>
            <person name="Sorokin D.Y."/>
            <person name="Makarova K.S."/>
            <person name="Abbas B."/>
            <person name="Ferrer M."/>
            <person name="Golyshin P.N."/>
        </authorList>
    </citation>
    <scope>NUCLEOTIDE SEQUENCE [LARGE SCALE GENOMIC DNA]</scope>
    <source>
        <strain evidence="11">HMET1</strain>
    </source>
</reference>
<comment type="catalytic activity">
    <reaction evidence="8">
        <text>2,5-diamino-6-(1-D-ribitylamino)pyrimidin-4(3H)-one 5'-phosphate + NADP(+) = 2,5-diamino-6-(1-D-ribosylamino)pyrimidin-4(3H)-one 5'-phosphate + NADPH + H(+)</text>
        <dbReference type="Rhea" id="RHEA:27278"/>
        <dbReference type="ChEBI" id="CHEBI:15378"/>
        <dbReference type="ChEBI" id="CHEBI:57783"/>
        <dbReference type="ChEBI" id="CHEBI:58349"/>
        <dbReference type="ChEBI" id="CHEBI:58890"/>
        <dbReference type="ChEBI" id="CHEBI:59545"/>
        <dbReference type="EC" id="1.1.1.302"/>
    </reaction>
</comment>
<evidence type="ECO:0000313" key="11">
    <source>
        <dbReference type="EMBL" id="OKY78984.1"/>
    </source>
</evidence>
<keyword evidence="12" id="KW-1185">Reference proteome</keyword>
<dbReference type="InterPro" id="IPR050765">
    <property type="entry name" value="Riboflavin_Biosynth_HTPR"/>
</dbReference>
<dbReference type="GO" id="GO:0008703">
    <property type="term" value="F:5-amino-6-(5-phosphoribosylamino)uracil reductase activity"/>
    <property type="evidence" value="ECO:0007669"/>
    <property type="project" value="InterPro"/>
</dbReference>
<protein>
    <recommendedName>
        <fullName evidence="9">2,5-diamino-6-(ribosylamino)-4(3H)-pyrimidinone 5'-phosphate reductase</fullName>
        <ecNumber evidence="9">1.1.1.302</ecNumber>
    </recommendedName>
</protein>
<dbReference type="SUPFAM" id="SSF53597">
    <property type="entry name" value="Dihydrofolate reductase-like"/>
    <property type="match status" value="1"/>
</dbReference>
<evidence type="ECO:0000256" key="1">
    <source>
        <dbReference type="ARBA" id="ARBA00005104"/>
    </source>
</evidence>
<evidence type="ECO:0000256" key="5">
    <source>
        <dbReference type="ARBA" id="ARBA00022857"/>
    </source>
</evidence>
<evidence type="ECO:0000256" key="6">
    <source>
        <dbReference type="ARBA" id="ARBA00023002"/>
    </source>
</evidence>
<evidence type="ECO:0000256" key="4">
    <source>
        <dbReference type="ARBA" id="ARBA00022619"/>
    </source>
</evidence>
<evidence type="ECO:0000256" key="9">
    <source>
        <dbReference type="NCBIfam" id="TIGR01508"/>
    </source>
</evidence>
<comment type="subunit">
    <text evidence="3">Homodimer.</text>
</comment>
<dbReference type="STRING" id="1903181.BTN85_1490"/>
<evidence type="ECO:0000256" key="3">
    <source>
        <dbReference type="ARBA" id="ARBA00011738"/>
    </source>
</evidence>
<organism evidence="11 12">
    <name type="scientific">Methanohalarchaeum thermophilum</name>
    <dbReference type="NCBI Taxonomy" id="1903181"/>
    <lineage>
        <taxon>Archaea</taxon>
        <taxon>Methanobacteriati</taxon>
        <taxon>Methanobacteriota</taxon>
        <taxon>Methanonatronarchaeia</taxon>
        <taxon>Methanonatronarchaeales</taxon>
        <taxon>Methanonatronarchaeaceae</taxon>
        <taxon>Candidatus Methanohalarchaeum</taxon>
    </lineage>
</organism>
<dbReference type="GO" id="GO:0009231">
    <property type="term" value="P:riboflavin biosynthetic process"/>
    <property type="evidence" value="ECO:0007669"/>
    <property type="project" value="UniProtKB-UniPathway"/>
</dbReference>
<dbReference type="Pfam" id="PF01872">
    <property type="entry name" value="RibD_C"/>
    <property type="match status" value="1"/>
</dbReference>
<keyword evidence="6" id="KW-0560">Oxidoreductase</keyword>
<dbReference type="NCBIfam" id="TIGR01508">
    <property type="entry name" value="rib_reduct_arch"/>
    <property type="match status" value="1"/>
</dbReference>
<dbReference type="FunCoup" id="A0A1Q6DX88">
    <property type="interactions" value="85"/>
</dbReference>
<evidence type="ECO:0000256" key="8">
    <source>
        <dbReference type="ARBA" id="ARBA00049020"/>
    </source>
</evidence>
<gene>
    <name evidence="11" type="ORF">BTN85_1490</name>
</gene>
<dbReference type="InterPro" id="IPR006401">
    <property type="entry name" value="Rib_reduct_arc"/>
</dbReference>
<comment type="similarity">
    <text evidence="2">Belongs to the HTP reductase family.</text>
</comment>
<dbReference type="AlphaFoldDB" id="A0A1Q6DX88"/>